<reference evidence="1" key="1">
    <citation type="submission" date="2019-12" db="EMBL/GenBank/DDBJ databases">
        <title>An insight into the sialome of adult female Ixodes ricinus ticks feeding for 6 days.</title>
        <authorList>
            <person name="Perner J."/>
            <person name="Ribeiro J.M.C."/>
        </authorList>
    </citation>
    <scope>NUCLEOTIDE SEQUENCE</scope>
    <source>
        <strain evidence="1">Semi-engorged</strain>
        <tissue evidence="1">Salivary glands</tissue>
    </source>
</reference>
<proteinExistence type="predicted"/>
<accession>A0A6B0UCQ9</accession>
<sequence length="102" mass="11771">MPHTKIVKTTSSFAAFVRFLFLRNRICKDNKLKTIVFLRTCATKHKYLKQNNKIRTAPRCLNSNETAQGYVFSRTSLCQKERTTQTKHGPSAFILIFSLIVC</sequence>
<organism evidence="1">
    <name type="scientific">Ixodes ricinus</name>
    <name type="common">Common tick</name>
    <name type="synonym">Acarus ricinus</name>
    <dbReference type="NCBI Taxonomy" id="34613"/>
    <lineage>
        <taxon>Eukaryota</taxon>
        <taxon>Metazoa</taxon>
        <taxon>Ecdysozoa</taxon>
        <taxon>Arthropoda</taxon>
        <taxon>Chelicerata</taxon>
        <taxon>Arachnida</taxon>
        <taxon>Acari</taxon>
        <taxon>Parasitiformes</taxon>
        <taxon>Ixodida</taxon>
        <taxon>Ixodoidea</taxon>
        <taxon>Ixodidae</taxon>
        <taxon>Ixodinae</taxon>
        <taxon>Ixodes</taxon>
    </lineage>
</organism>
<evidence type="ECO:0000313" key="1">
    <source>
        <dbReference type="EMBL" id="MXU88551.1"/>
    </source>
</evidence>
<name>A0A6B0UCQ9_IXORI</name>
<dbReference type="AlphaFoldDB" id="A0A6B0UCQ9"/>
<protein>
    <submittedName>
        <fullName evidence="1">Uncharacterized protein</fullName>
    </submittedName>
</protein>
<dbReference type="EMBL" id="GIFC01006468">
    <property type="protein sequence ID" value="MXU88551.1"/>
    <property type="molecule type" value="Transcribed_RNA"/>
</dbReference>